<reference evidence="1 2" key="1">
    <citation type="submission" date="2016-10" db="EMBL/GenBank/DDBJ databases">
        <title>The High Quality Genome of Vibrio splendidus K08M4.</title>
        <authorList>
            <person name="Wendling C."/>
            <person name="Chibani C.M."/>
            <person name="Hertel R."/>
            <person name="Sproer C."/>
            <person name="Bunk B."/>
            <person name="Overmann J."/>
            <person name="Roth O."/>
            <person name="Liesegang H."/>
        </authorList>
    </citation>
    <scope>NUCLEOTIDE SEQUENCE [LARGE SCALE GENOMIC DNA]</scope>
    <source>
        <strain evidence="1 2">K08M4</strain>
    </source>
</reference>
<dbReference type="KEGG" id="vsy:K08M4_41680"/>
<keyword evidence="2" id="KW-1185">Reference proteome</keyword>
<protein>
    <recommendedName>
        <fullName evidence="3">ApeA N-terminal domain-containing protein</fullName>
    </recommendedName>
</protein>
<evidence type="ECO:0000313" key="1">
    <source>
        <dbReference type="EMBL" id="ARP40820.1"/>
    </source>
</evidence>
<organism evidence="1 2">
    <name type="scientific">Vibrio syngnathi</name>
    <dbReference type="NCBI Taxonomy" id="3034029"/>
    <lineage>
        <taxon>Bacteria</taxon>
        <taxon>Pseudomonadati</taxon>
        <taxon>Pseudomonadota</taxon>
        <taxon>Gammaproteobacteria</taxon>
        <taxon>Vibrionales</taxon>
        <taxon>Vibrionaceae</taxon>
        <taxon>Vibrio</taxon>
    </lineage>
</organism>
<accession>A0AA34TTK7</accession>
<proteinExistence type="predicted"/>
<sequence length="461" mass="52330">MFFDKNAFKVIRNTELKIHCLSVRIWQDMPNGIELTGHGTIKQNKFGTLYIEFVCTNTVYNPPSGARRSLNARIPANSLNPSEKIYAEFEALNGERFTSEGFTLTINLFERNRNKVIYIHLPYVQSVKEREGSNHHSNYLYYEFCEKVDVPANVLNETKSTKGSESSSWDETKIEHDSFELVVQDETDHTIVKVSGDFDTEKMVACANFYIGFSCGVMPQAYVVVESMGSKSVTRIKSFNNQNSRKRSSNPIPSDVGIDGKASGAHSYDLFKQIFSLQQNEPNRFASIWGQWERVWYGFTSVDEISELVLSVAVEGLLNDVYIPVFKQTRTDAELEAEINAIKKMFDELDISKAHRDRLKGSVSYWKNITAAKALDLLVSEGVIDTNDKKVWNKLRNDSAHPKIKELNSAEEQEKLDNVLDCLNLFHRLVLNIIGYTGPVNIFSAGQDRPLSMIQNKDVLS</sequence>
<dbReference type="AlphaFoldDB" id="A0AA34TTK7"/>
<gene>
    <name evidence="1" type="ORF">K08M4_41680</name>
</gene>
<name>A0AA34TTK7_9VIBR</name>
<dbReference type="Proteomes" id="UP000194136">
    <property type="component" value="Chromosome 2"/>
</dbReference>
<dbReference type="RefSeq" id="WP_086051319.1">
    <property type="nucleotide sequence ID" value="NZ_CP017917.1"/>
</dbReference>
<evidence type="ECO:0008006" key="3">
    <source>
        <dbReference type="Google" id="ProtNLM"/>
    </source>
</evidence>
<dbReference type="EMBL" id="CP017917">
    <property type="protein sequence ID" value="ARP40820.1"/>
    <property type="molecule type" value="Genomic_DNA"/>
</dbReference>
<evidence type="ECO:0000313" key="2">
    <source>
        <dbReference type="Proteomes" id="UP000194136"/>
    </source>
</evidence>